<feature type="region of interest" description="Disordered" evidence="1">
    <location>
        <begin position="37"/>
        <end position="101"/>
    </location>
</feature>
<feature type="compositionally biased region" description="Polar residues" evidence="1">
    <location>
        <begin position="249"/>
        <end position="267"/>
    </location>
</feature>
<keyword evidence="3" id="KW-1185">Reference proteome</keyword>
<gene>
    <name evidence="2" type="ORF">PXEA_LOCUS33754</name>
</gene>
<accession>A0A448XMR0</accession>
<evidence type="ECO:0000313" key="3">
    <source>
        <dbReference type="Proteomes" id="UP000784294"/>
    </source>
</evidence>
<reference evidence="2" key="1">
    <citation type="submission" date="2018-11" db="EMBL/GenBank/DDBJ databases">
        <authorList>
            <consortium name="Pathogen Informatics"/>
        </authorList>
    </citation>
    <scope>NUCLEOTIDE SEQUENCE</scope>
</reference>
<organism evidence="2 3">
    <name type="scientific">Protopolystoma xenopodis</name>
    <dbReference type="NCBI Taxonomy" id="117903"/>
    <lineage>
        <taxon>Eukaryota</taxon>
        <taxon>Metazoa</taxon>
        <taxon>Spiralia</taxon>
        <taxon>Lophotrochozoa</taxon>
        <taxon>Platyhelminthes</taxon>
        <taxon>Monogenea</taxon>
        <taxon>Polyopisthocotylea</taxon>
        <taxon>Polystomatidea</taxon>
        <taxon>Polystomatidae</taxon>
        <taxon>Protopolystoma</taxon>
    </lineage>
</organism>
<dbReference type="AlphaFoldDB" id="A0A448XMR0"/>
<comment type="caution">
    <text evidence="2">The sequence shown here is derived from an EMBL/GenBank/DDBJ whole genome shotgun (WGS) entry which is preliminary data.</text>
</comment>
<name>A0A448XMR0_9PLAT</name>
<feature type="region of interest" description="Disordered" evidence="1">
    <location>
        <begin position="234"/>
        <end position="267"/>
    </location>
</feature>
<dbReference type="EMBL" id="CAAALY010264455">
    <property type="protein sequence ID" value="VEL40314.1"/>
    <property type="molecule type" value="Genomic_DNA"/>
</dbReference>
<proteinExistence type="predicted"/>
<feature type="compositionally biased region" description="Low complexity" evidence="1">
    <location>
        <begin position="76"/>
        <end position="94"/>
    </location>
</feature>
<sequence length="267" mass="28531">MGLRTGRGRACSTLYHRHPPVVFRVEAVFNAFAQPDSTAASGVSSPAPRPASRQQMPVSGQPRRPPRHSSSLVDLGPRPAASAGSGATRAQSGQDTDEPPVEAWIGASRAPAWLSLREALHLGLLDPATGALAVVEPLARSASNRPVVWRLPFLRGLEQGLVRAVRTPHGRLDWLPPEHCLFLEAPDRRSLQSARAASGCLVVTATKSRNPPPLPPPKKPNLCDLTLRLHQSSPCTPSPLDTPLLRPSQAHTLHSSHASVDSNHANV</sequence>
<evidence type="ECO:0000256" key="1">
    <source>
        <dbReference type="SAM" id="MobiDB-lite"/>
    </source>
</evidence>
<dbReference type="Proteomes" id="UP000784294">
    <property type="component" value="Unassembled WGS sequence"/>
</dbReference>
<evidence type="ECO:0000313" key="2">
    <source>
        <dbReference type="EMBL" id="VEL40314.1"/>
    </source>
</evidence>
<protein>
    <submittedName>
        <fullName evidence="2">Uncharacterized protein</fullName>
    </submittedName>
</protein>